<sequence length="289" mass="31701">MAAAAFSRLVRFVPKSNPAKILIGEPVDASIDVGVAVYQRRDVTVNVFTGSSILSPGQKHGRTEVIETLLAPLGPNEVGTIRCIGLNYYSHAAEMGLDIPKVPTLFLKPASALSNPCPAPTVLPKITQQDNTGDYEAEMAVIIGRNCKNATVEEALDYVLGYTAANDVSSRTSQMNQSQWLLTVNTAPERAKRLIGRVVERLQDRYTIIHVDNCERIDEVENKVQTYKPDLLFCASMWTAEEADTILGIGKRLLPNIRTHAIPYGLQVEQGPDAVVDYLEKEIPKLLDG</sequence>
<dbReference type="OrthoDB" id="411064at2759"/>
<accession>A0A167Z0P1</accession>
<dbReference type="GO" id="GO:0018773">
    <property type="term" value="F:acetylpyruvate hydrolase activity"/>
    <property type="evidence" value="ECO:0007669"/>
    <property type="project" value="TreeGrafter"/>
</dbReference>
<comment type="caution">
    <text evidence="4">The sequence shown here is derived from an EMBL/GenBank/DDBJ whole genome shotgun (WGS) entry which is preliminary data.</text>
</comment>
<keyword evidence="2" id="KW-0479">Metal-binding</keyword>
<gene>
    <name evidence="4" type="ORF">SPI_01507</name>
</gene>
<dbReference type="Gene3D" id="3.90.850.10">
    <property type="entry name" value="Fumarylacetoacetase-like, C-terminal domain"/>
    <property type="match status" value="1"/>
</dbReference>
<dbReference type="AlphaFoldDB" id="A0A167Z0P1"/>
<evidence type="ECO:0000256" key="2">
    <source>
        <dbReference type="ARBA" id="ARBA00022723"/>
    </source>
</evidence>
<dbReference type="STRING" id="1081102.A0A167Z0P1"/>
<protein>
    <submittedName>
        <fullName evidence="4">Fumarylacetoacetase protein</fullName>
    </submittedName>
</protein>
<proteinExistence type="inferred from homology"/>
<dbReference type="GO" id="GO:0046872">
    <property type="term" value="F:metal ion binding"/>
    <property type="evidence" value="ECO:0007669"/>
    <property type="project" value="UniProtKB-KW"/>
</dbReference>
<dbReference type="SUPFAM" id="SSF56529">
    <property type="entry name" value="FAH"/>
    <property type="match status" value="1"/>
</dbReference>
<reference evidence="4 5" key="1">
    <citation type="journal article" date="2016" name="Genome Biol. Evol.">
        <title>Divergent and convergent evolution of fungal pathogenicity.</title>
        <authorList>
            <person name="Shang Y."/>
            <person name="Xiao G."/>
            <person name="Zheng P."/>
            <person name="Cen K."/>
            <person name="Zhan S."/>
            <person name="Wang C."/>
        </authorList>
    </citation>
    <scope>NUCLEOTIDE SEQUENCE [LARGE SCALE GENOMIC DNA]</scope>
    <source>
        <strain evidence="4 5">RCEF 264</strain>
    </source>
</reference>
<keyword evidence="5" id="KW-1185">Reference proteome</keyword>
<dbReference type="EMBL" id="AZHD01000002">
    <property type="protein sequence ID" value="OAA66931.1"/>
    <property type="molecule type" value="Genomic_DNA"/>
</dbReference>
<organism evidence="4 5">
    <name type="scientific">Niveomyces insectorum RCEF 264</name>
    <dbReference type="NCBI Taxonomy" id="1081102"/>
    <lineage>
        <taxon>Eukaryota</taxon>
        <taxon>Fungi</taxon>
        <taxon>Dikarya</taxon>
        <taxon>Ascomycota</taxon>
        <taxon>Pezizomycotina</taxon>
        <taxon>Sordariomycetes</taxon>
        <taxon>Hypocreomycetidae</taxon>
        <taxon>Hypocreales</taxon>
        <taxon>Cordycipitaceae</taxon>
        <taxon>Niveomyces</taxon>
    </lineage>
</organism>
<dbReference type="InterPro" id="IPR036663">
    <property type="entry name" value="Fumarylacetoacetase_C_sf"/>
</dbReference>
<dbReference type="InterPro" id="IPR011234">
    <property type="entry name" value="Fumarylacetoacetase-like_C"/>
</dbReference>
<evidence type="ECO:0000259" key="3">
    <source>
        <dbReference type="Pfam" id="PF01557"/>
    </source>
</evidence>
<dbReference type="PANTHER" id="PTHR11820:SF7">
    <property type="entry name" value="ACYLPYRUVASE FAHD1, MITOCHONDRIAL"/>
    <property type="match status" value="1"/>
</dbReference>
<evidence type="ECO:0000313" key="5">
    <source>
        <dbReference type="Proteomes" id="UP000076874"/>
    </source>
</evidence>
<dbReference type="PANTHER" id="PTHR11820">
    <property type="entry name" value="ACYLPYRUVASE"/>
    <property type="match status" value="1"/>
</dbReference>
<comment type="similarity">
    <text evidence="1">Belongs to the FAH family.</text>
</comment>
<evidence type="ECO:0000256" key="1">
    <source>
        <dbReference type="ARBA" id="ARBA00010211"/>
    </source>
</evidence>
<feature type="domain" description="Fumarylacetoacetase-like C-terminal" evidence="3">
    <location>
        <begin position="80"/>
        <end position="182"/>
    </location>
</feature>
<dbReference type="Pfam" id="PF01557">
    <property type="entry name" value="FAA_hydrolase"/>
    <property type="match status" value="1"/>
</dbReference>
<evidence type="ECO:0000313" key="4">
    <source>
        <dbReference type="EMBL" id="OAA66931.1"/>
    </source>
</evidence>
<dbReference type="Proteomes" id="UP000076874">
    <property type="component" value="Unassembled WGS sequence"/>
</dbReference>
<name>A0A167Z0P1_9HYPO</name>